<dbReference type="EMBL" id="NAJN01000683">
    <property type="protein sequence ID" value="TKA69969.1"/>
    <property type="molecule type" value="Genomic_DNA"/>
</dbReference>
<feature type="domain" description="Calcineurin-like phosphoesterase" evidence="1">
    <location>
        <begin position="1"/>
        <end position="234"/>
    </location>
</feature>
<dbReference type="Gene3D" id="3.60.21.10">
    <property type="match status" value="1"/>
</dbReference>
<protein>
    <recommendedName>
        <fullName evidence="1">Calcineurin-like phosphoesterase domain-containing protein</fullName>
    </recommendedName>
</protein>
<dbReference type="STRING" id="331657.A0A4V6WKZ9"/>
<reference evidence="2 3" key="1">
    <citation type="submission" date="2017-03" db="EMBL/GenBank/DDBJ databases">
        <title>Genomes of endolithic fungi from Antarctica.</title>
        <authorList>
            <person name="Coleine C."/>
            <person name="Masonjones S."/>
            <person name="Stajich J.E."/>
        </authorList>
    </citation>
    <scope>NUCLEOTIDE SEQUENCE [LARGE SCALE GENOMIC DNA]</scope>
    <source>
        <strain evidence="2 3">CCFEE 5187</strain>
    </source>
</reference>
<dbReference type="Proteomes" id="UP000308768">
    <property type="component" value="Unassembled WGS sequence"/>
</dbReference>
<dbReference type="InterPro" id="IPR029052">
    <property type="entry name" value="Metallo-depent_PP-like"/>
</dbReference>
<dbReference type="InterPro" id="IPR052963">
    <property type="entry name" value="Pantetheine_PDE"/>
</dbReference>
<organism evidence="2 3">
    <name type="scientific">Cryomyces minteri</name>
    <dbReference type="NCBI Taxonomy" id="331657"/>
    <lineage>
        <taxon>Eukaryota</taxon>
        <taxon>Fungi</taxon>
        <taxon>Dikarya</taxon>
        <taxon>Ascomycota</taxon>
        <taxon>Pezizomycotina</taxon>
        <taxon>Dothideomycetes</taxon>
        <taxon>Dothideomycetes incertae sedis</taxon>
        <taxon>Cryomyces</taxon>
    </lineage>
</organism>
<dbReference type="PANTHER" id="PTHR36492">
    <property type="match status" value="1"/>
</dbReference>
<evidence type="ECO:0000259" key="1">
    <source>
        <dbReference type="Pfam" id="PF00149"/>
    </source>
</evidence>
<name>A0A4V6WKZ9_9PEZI</name>
<evidence type="ECO:0000313" key="2">
    <source>
        <dbReference type="EMBL" id="TKA69969.1"/>
    </source>
</evidence>
<dbReference type="GO" id="GO:0016787">
    <property type="term" value="F:hydrolase activity"/>
    <property type="evidence" value="ECO:0007669"/>
    <property type="project" value="InterPro"/>
</dbReference>
<gene>
    <name evidence="2" type="ORF">B0A49_10866</name>
</gene>
<proteinExistence type="predicted"/>
<dbReference type="AlphaFoldDB" id="A0A4V6WKZ9"/>
<dbReference type="PANTHER" id="PTHR36492:SF2">
    <property type="entry name" value="[ACYL-CARRIER-PROTEIN] PHOSPHODIESTERASE PPTH"/>
    <property type="match status" value="1"/>
</dbReference>
<accession>A0A4V6WKZ9</accession>
<dbReference type="OrthoDB" id="550558at2759"/>
<keyword evidence="3" id="KW-1185">Reference proteome</keyword>
<evidence type="ECO:0000313" key="3">
    <source>
        <dbReference type="Proteomes" id="UP000308768"/>
    </source>
</evidence>
<dbReference type="InterPro" id="IPR004843">
    <property type="entry name" value="Calcineurin-like_PHP"/>
</dbReference>
<dbReference type="SUPFAM" id="SSF56300">
    <property type="entry name" value="Metallo-dependent phosphatases"/>
    <property type="match status" value="1"/>
</dbReference>
<comment type="caution">
    <text evidence="2">The sequence shown here is derived from an EMBL/GenBank/DDBJ whole genome shotgun (WGS) entry which is preliminary data.</text>
</comment>
<sequence>MRLYAIGDIHLGHKLNLESLASLRSHPEDGLILCGDVGETAEHLRAAFEKACACFKHVFWVPGNHELYTMPGATEQLKGEDKYQACVEIARQWGVLTPEDPYMRWEGEGEPCIIALVFTLYDYTFRPDDVSREDAIAWALEEGIQASDEFLLHPDPYETRDAWCQARVTRTETWLQEAAVQGVPLIIVNHWPLRQDLVYIPAVPRFSLWCGTKQTHDWHVWFNASVVVTGHLHVRRTDWIDGVRFEECSLGYPRQWQEARDMGADINSMLREILPGPPAPSSDSVKTIWRRHG</sequence>
<dbReference type="Pfam" id="PF00149">
    <property type="entry name" value="Metallophos"/>
    <property type="match status" value="1"/>
</dbReference>